<evidence type="ECO:0000256" key="2">
    <source>
        <dbReference type="ARBA" id="ARBA00047960"/>
    </source>
</evidence>
<keyword evidence="3" id="KW-0963">Cytoplasm</keyword>
<name>A0A9R0RTI2_TRITD</name>
<dbReference type="InterPro" id="IPR036249">
    <property type="entry name" value="Thioredoxin-like_sf"/>
</dbReference>
<dbReference type="SUPFAM" id="SSF47616">
    <property type="entry name" value="GST C-terminal domain-like"/>
    <property type="match status" value="1"/>
</dbReference>
<dbReference type="PROSITE" id="PS50404">
    <property type="entry name" value="GST_NTER"/>
    <property type="match status" value="1"/>
</dbReference>
<dbReference type="Gene3D" id="3.40.30.10">
    <property type="entry name" value="Glutaredoxin"/>
    <property type="match status" value="1"/>
</dbReference>
<evidence type="ECO:0000259" key="4">
    <source>
        <dbReference type="PROSITE" id="PS50404"/>
    </source>
</evidence>
<dbReference type="Gramene" id="TRITD3Av1G219140.2">
    <property type="protein sequence ID" value="TRITD3Av1G219140.2"/>
    <property type="gene ID" value="TRITD3Av1G219140"/>
</dbReference>
<evidence type="ECO:0000313" key="7">
    <source>
        <dbReference type="Proteomes" id="UP000324705"/>
    </source>
</evidence>
<dbReference type="InterPro" id="IPR045073">
    <property type="entry name" value="Omega/Tau-like"/>
</dbReference>
<dbReference type="CDD" id="cd03185">
    <property type="entry name" value="GST_C_Tau"/>
    <property type="match status" value="1"/>
</dbReference>
<dbReference type="Proteomes" id="UP000324705">
    <property type="component" value="Chromosome 3A"/>
</dbReference>
<dbReference type="PANTHER" id="PTHR11260:SF690">
    <property type="entry name" value="GLUTATHIONE S-TRANSFERASE"/>
    <property type="match status" value="1"/>
</dbReference>
<dbReference type="EC" id="2.5.1.18" evidence="3"/>
<dbReference type="SUPFAM" id="SSF52833">
    <property type="entry name" value="Thioredoxin-like"/>
    <property type="match status" value="1"/>
</dbReference>
<comment type="subcellular location">
    <subcellularLocation>
        <location evidence="3">Cytoplasm</location>
        <location evidence="3">Cytosol</location>
    </subcellularLocation>
</comment>
<dbReference type="GO" id="GO:0004364">
    <property type="term" value="F:glutathione transferase activity"/>
    <property type="evidence" value="ECO:0007669"/>
    <property type="project" value="UniProtKB-UniRule"/>
</dbReference>
<dbReference type="InterPro" id="IPR004045">
    <property type="entry name" value="Glutathione_S-Trfase_N"/>
</dbReference>
<evidence type="ECO:0000259" key="5">
    <source>
        <dbReference type="PROSITE" id="PS50405"/>
    </source>
</evidence>
<keyword evidence="1 3" id="KW-0808">Transferase</keyword>
<dbReference type="Gene3D" id="1.20.1050.10">
    <property type="match status" value="1"/>
</dbReference>
<dbReference type="InterPro" id="IPR045074">
    <property type="entry name" value="GST_C_Tau"/>
</dbReference>
<feature type="domain" description="GST C-terminal" evidence="5">
    <location>
        <begin position="1"/>
        <end position="143"/>
    </location>
</feature>
<dbReference type="InterPro" id="IPR010987">
    <property type="entry name" value="Glutathione-S-Trfase_C-like"/>
</dbReference>
<protein>
    <recommendedName>
        <fullName evidence="3">Glutathione S-transferase</fullName>
        <ecNumber evidence="3">2.5.1.18</ecNumber>
    </recommendedName>
</protein>
<evidence type="ECO:0000313" key="6">
    <source>
        <dbReference type="EMBL" id="VAH65892.1"/>
    </source>
</evidence>
<dbReference type="GO" id="GO:0005829">
    <property type="term" value="C:cytosol"/>
    <property type="evidence" value="ECO:0007669"/>
    <property type="project" value="UniProtKB-SubCell"/>
</dbReference>
<accession>A0A9R0RTI2</accession>
<dbReference type="EMBL" id="LT934115">
    <property type="protein sequence ID" value="VAH65892.1"/>
    <property type="molecule type" value="Genomic_DNA"/>
</dbReference>
<dbReference type="CDD" id="cd03058">
    <property type="entry name" value="GST_N_Tau"/>
    <property type="match status" value="1"/>
</dbReference>
<comment type="function">
    <text evidence="3">Is involved in the conjugation of reduced glutathione to a wide number of exogenous and endogenous hydrophobic electrophiles.</text>
</comment>
<keyword evidence="7" id="KW-1185">Reference proteome</keyword>
<proteinExistence type="inferred from homology"/>
<sequence>MAGEKTTGLVLLDFWVSPFAQRCRIALAEKGLACESLEQELLGAKSDLLLGSNPVHKKVPVLLHDSRAVCESLVILEAFFGGEALGFVDVALIPLTSWFYSYEKHGGFSVEKECPGLAEWARRCGERESVAKVLTPPEEVHDFIGLLKKHYGLE</sequence>
<evidence type="ECO:0000256" key="3">
    <source>
        <dbReference type="RuleBase" id="RU369102"/>
    </source>
</evidence>
<organism evidence="6 7">
    <name type="scientific">Triticum turgidum subsp. durum</name>
    <name type="common">Durum wheat</name>
    <name type="synonym">Triticum durum</name>
    <dbReference type="NCBI Taxonomy" id="4567"/>
    <lineage>
        <taxon>Eukaryota</taxon>
        <taxon>Viridiplantae</taxon>
        <taxon>Streptophyta</taxon>
        <taxon>Embryophyta</taxon>
        <taxon>Tracheophyta</taxon>
        <taxon>Spermatophyta</taxon>
        <taxon>Magnoliopsida</taxon>
        <taxon>Liliopsida</taxon>
        <taxon>Poales</taxon>
        <taxon>Poaceae</taxon>
        <taxon>BOP clade</taxon>
        <taxon>Pooideae</taxon>
        <taxon>Triticodae</taxon>
        <taxon>Triticeae</taxon>
        <taxon>Triticinae</taxon>
        <taxon>Triticum</taxon>
    </lineage>
</organism>
<dbReference type="PROSITE" id="PS50405">
    <property type="entry name" value="GST_CTER"/>
    <property type="match status" value="1"/>
</dbReference>
<dbReference type="PANTHER" id="PTHR11260">
    <property type="entry name" value="GLUTATHIONE S-TRANSFERASE, GST, SUPERFAMILY, GST DOMAIN CONTAINING"/>
    <property type="match status" value="1"/>
</dbReference>
<comment type="similarity">
    <text evidence="3">Belongs to the GST superfamily.</text>
</comment>
<gene>
    <name evidence="6" type="ORF">TRITD_3Av1G219140</name>
</gene>
<dbReference type="GO" id="GO:0006749">
    <property type="term" value="P:glutathione metabolic process"/>
    <property type="evidence" value="ECO:0007669"/>
    <property type="project" value="InterPro"/>
</dbReference>
<reference evidence="6 7" key="1">
    <citation type="submission" date="2017-09" db="EMBL/GenBank/DDBJ databases">
        <authorList>
            <consortium name="International Durum Wheat Genome Sequencing Consortium (IDWGSC)"/>
            <person name="Milanesi L."/>
        </authorList>
    </citation>
    <scope>NUCLEOTIDE SEQUENCE [LARGE SCALE GENOMIC DNA]</scope>
    <source>
        <strain evidence="7">cv. Svevo</strain>
    </source>
</reference>
<feature type="domain" description="GST N-terminal" evidence="4">
    <location>
        <begin position="7"/>
        <end position="87"/>
    </location>
</feature>
<dbReference type="Pfam" id="PF13417">
    <property type="entry name" value="GST_N_3"/>
    <property type="match status" value="1"/>
</dbReference>
<dbReference type="InterPro" id="IPR036282">
    <property type="entry name" value="Glutathione-S-Trfase_C_sf"/>
</dbReference>
<dbReference type="AlphaFoldDB" id="A0A9R0RTI2"/>
<comment type="catalytic activity">
    <reaction evidence="2 3">
        <text>RX + glutathione = an S-substituted glutathione + a halide anion + H(+)</text>
        <dbReference type="Rhea" id="RHEA:16437"/>
        <dbReference type="ChEBI" id="CHEBI:15378"/>
        <dbReference type="ChEBI" id="CHEBI:16042"/>
        <dbReference type="ChEBI" id="CHEBI:17792"/>
        <dbReference type="ChEBI" id="CHEBI:57925"/>
        <dbReference type="ChEBI" id="CHEBI:90779"/>
        <dbReference type="EC" id="2.5.1.18"/>
    </reaction>
</comment>
<evidence type="ECO:0000256" key="1">
    <source>
        <dbReference type="ARBA" id="ARBA00022679"/>
    </source>
</evidence>